<evidence type="ECO:0000256" key="4">
    <source>
        <dbReference type="SAM" id="MobiDB-lite"/>
    </source>
</evidence>
<dbReference type="AlphaFoldDB" id="G5BNT0"/>
<evidence type="ECO:0000313" key="5">
    <source>
        <dbReference type="EMBL" id="EHB10941.1"/>
    </source>
</evidence>
<gene>
    <name evidence="5" type="ORF">GW7_00471</name>
</gene>
<protein>
    <recommendedName>
        <fullName evidence="3">NADH dehydrogenase [ubiquinone] 1 alpha subcomplex assembly factor 4</fullName>
    </recommendedName>
</protein>
<evidence type="ECO:0000256" key="3">
    <source>
        <dbReference type="ARBA" id="ARBA00021777"/>
    </source>
</evidence>
<dbReference type="InParanoid" id="G5BNT0"/>
<dbReference type="Pfam" id="PF06784">
    <property type="entry name" value="UPF0240"/>
    <property type="match status" value="1"/>
</dbReference>
<dbReference type="STRING" id="10181.G5BNT0"/>
<reference evidence="5 6" key="1">
    <citation type="journal article" date="2011" name="Nature">
        <title>Genome sequencing reveals insights into physiology and longevity of the naked mole rat.</title>
        <authorList>
            <person name="Kim E.B."/>
            <person name="Fang X."/>
            <person name="Fushan A.A."/>
            <person name="Huang Z."/>
            <person name="Lobanov A.V."/>
            <person name="Han L."/>
            <person name="Marino S.M."/>
            <person name="Sun X."/>
            <person name="Turanov A.A."/>
            <person name="Yang P."/>
            <person name="Yim S.H."/>
            <person name="Zhao X."/>
            <person name="Kasaikina M.V."/>
            <person name="Stoletzki N."/>
            <person name="Peng C."/>
            <person name="Polak P."/>
            <person name="Xiong Z."/>
            <person name="Kiezun A."/>
            <person name="Zhu Y."/>
            <person name="Chen Y."/>
            <person name="Kryukov G.V."/>
            <person name="Zhang Q."/>
            <person name="Peshkin L."/>
            <person name="Yang L."/>
            <person name="Bronson R.T."/>
            <person name="Buffenstein R."/>
            <person name="Wang B."/>
            <person name="Han C."/>
            <person name="Li Q."/>
            <person name="Chen L."/>
            <person name="Zhao W."/>
            <person name="Sunyaev S.R."/>
            <person name="Park T.J."/>
            <person name="Zhang G."/>
            <person name="Wang J."/>
            <person name="Gladyshev V.N."/>
        </authorList>
    </citation>
    <scope>NUCLEOTIDE SEQUENCE [LARGE SCALE GENOMIC DNA]</scope>
</reference>
<dbReference type="PANTHER" id="PTHR13338:SF4">
    <property type="entry name" value="NADH DEHYDROGENASE [UBIQUINONE] 1 ALPHA SUBCOMPLEX ASSEMBLY FACTOR 4"/>
    <property type="match status" value="1"/>
</dbReference>
<dbReference type="Proteomes" id="UP000006813">
    <property type="component" value="Unassembled WGS sequence"/>
</dbReference>
<sequence>MEAAVARAVRNFNLENRTEREISKMKPPAAPRHPSTRSDLQQMSDHPEIKRDIARKNDKLLSLLRDDNVDSKDPVSPLRVKDSEIWQETKESRLPKGHHFGMDIKNIPKARFPL</sequence>
<comment type="similarity">
    <text evidence="1">Belongs to the NDUFAF4 family.</text>
</comment>
<dbReference type="GO" id="GO:0032981">
    <property type="term" value="P:mitochondrial respiratory chain complex I assembly"/>
    <property type="evidence" value="ECO:0007669"/>
    <property type="project" value="InterPro"/>
</dbReference>
<organism evidence="5 6">
    <name type="scientific">Heterocephalus glaber</name>
    <name type="common">Naked mole rat</name>
    <dbReference type="NCBI Taxonomy" id="10181"/>
    <lineage>
        <taxon>Eukaryota</taxon>
        <taxon>Metazoa</taxon>
        <taxon>Chordata</taxon>
        <taxon>Craniata</taxon>
        <taxon>Vertebrata</taxon>
        <taxon>Euteleostomi</taxon>
        <taxon>Mammalia</taxon>
        <taxon>Eutheria</taxon>
        <taxon>Euarchontoglires</taxon>
        <taxon>Glires</taxon>
        <taxon>Rodentia</taxon>
        <taxon>Hystricomorpha</taxon>
        <taxon>Bathyergidae</taxon>
        <taxon>Heterocephalus</taxon>
    </lineage>
</organism>
<proteinExistence type="inferred from homology"/>
<evidence type="ECO:0000313" key="6">
    <source>
        <dbReference type="Proteomes" id="UP000006813"/>
    </source>
</evidence>
<dbReference type="EMBL" id="JH171164">
    <property type="protein sequence ID" value="EHB10941.1"/>
    <property type="molecule type" value="Genomic_DNA"/>
</dbReference>
<feature type="region of interest" description="Disordered" evidence="4">
    <location>
        <begin position="16"/>
        <end position="53"/>
    </location>
</feature>
<dbReference type="InterPro" id="IPR009622">
    <property type="entry name" value="NDUFAF4"/>
</dbReference>
<evidence type="ECO:0000256" key="2">
    <source>
        <dbReference type="ARBA" id="ARBA00011265"/>
    </source>
</evidence>
<name>G5BNT0_HETGA</name>
<dbReference type="GO" id="GO:0005739">
    <property type="term" value="C:mitochondrion"/>
    <property type="evidence" value="ECO:0007669"/>
    <property type="project" value="TreeGrafter"/>
</dbReference>
<comment type="subunit">
    <text evidence="2">Binds calmodulin. Interacts with NDUFAF3.</text>
</comment>
<accession>G5BNT0</accession>
<evidence type="ECO:0000256" key="1">
    <source>
        <dbReference type="ARBA" id="ARBA00010698"/>
    </source>
</evidence>
<dbReference type="eggNOG" id="KOG4481">
    <property type="taxonomic scope" value="Eukaryota"/>
</dbReference>
<dbReference type="PANTHER" id="PTHR13338">
    <property type="entry name" value="UPF0240 PROTEIN"/>
    <property type="match status" value="1"/>
</dbReference>
<keyword evidence="5" id="KW-0830">Ubiquinone</keyword>